<dbReference type="Pfam" id="PF03106">
    <property type="entry name" value="WRKY"/>
    <property type="match status" value="1"/>
</dbReference>
<evidence type="ECO:0000256" key="2">
    <source>
        <dbReference type="ARBA" id="ARBA00023015"/>
    </source>
</evidence>
<keyword evidence="3" id="KW-0238">DNA-binding</keyword>
<dbReference type="GO" id="GO:0005634">
    <property type="term" value="C:nucleus"/>
    <property type="evidence" value="ECO:0007669"/>
    <property type="project" value="UniProtKB-SubCell"/>
</dbReference>
<evidence type="ECO:0000256" key="5">
    <source>
        <dbReference type="ARBA" id="ARBA00023242"/>
    </source>
</evidence>
<dbReference type="AlphaFoldDB" id="A0AAP0D8X1"/>
<sequence>MESSSSPEISSAINRIKAIQELTQGQILTDWPHEMLGQSETIESSLESFADVFMPLSGVFVNTVSVFGTSSSDFDNISSDQTHNRLEDSTNNVNTMIRPKVKRGCYKRRKNPMIYTEVTFNLGDDGYTWKKYGQKTIINSKHERQYYRCTYKYGKGCKATKQVQMIEDEPSKYKITYHQQHTCNNSKTPCRIISDYPNPKDDDSLVLISFETKPRKQIGFSSSVRPRHKPNKGFPSLNIKHDKVSSLDHCITWDPFAQSSKVPLEPMMSIMMSYVLDVREDIFSSTFGTSQYEIEDVLPNYDFAVFSSELCS</sequence>
<dbReference type="Proteomes" id="UP001408789">
    <property type="component" value="Unassembled WGS sequence"/>
</dbReference>
<reference evidence="7 8" key="1">
    <citation type="submission" date="2024-04" db="EMBL/GenBank/DDBJ databases">
        <title>The reference genome of an endangered Asteraceae, Deinandra increscens subsp. villosa, native to the Central Coast of California.</title>
        <authorList>
            <person name="Guilliams M."/>
            <person name="Hasenstab-Lehman K."/>
            <person name="Meyer R."/>
            <person name="Mcevoy S."/>
        </authorList>
    </citation>
    <scope>NUCLEOTIDE SEQUENCE [LARGE SCALE GENOMIC DNA]</scope>
    <source>
        <tissue evidence="7">Leaf</tissue>
    </source>
</reference>
<proteinExistence type="predicted"/>
<dbReference type="GO" id="GO:0003700">
    <property type="term" value="F:DNA-binding transcription factor activity"/>
    <property type="evidence" value="ECO:0007669"/>
    <property type="project" value="InterPro"/>
</dbReference>
<protein>
    <recommendedName>
        <fullName evidence="6">WRKY domain-containing protein</fullName>
    </recommendedName>
</protein>
<keyword evidence="4" id="KW-0804">Transcription</keyword>
<dbReference type="InterPro" id="IPR003657">
    <property type="entry name" value="WRKY_dom"/>
</dbReference>
<evidence type="ECO:0000256" key="4">
    <source>
        <dbReference type="ARBA" id="ARBA00023163"/>
    </source>
</evidence>
<dbReference type="Gene3D" id="2.20.25.80">
    <property type="entry name" value="WRKY domain"/>
    <property type="match status" value="1"/>
</dbReference>
<evidence type="ECO:0000313" key="8">
    <source>
        <dbReference type="Proteomes" id="UP001408789"/>
    </source>
</evidence>
<accession>A0AAP0D8X1</accession>
<evidence type="ECO:0000259" key="6">
    <source>
        <dbReference type="PROSITE" id="PS50811"/>
    </source>
</evidence>
<dbReference type="SUPFAM" id="SSF118290">
    <property type="entry name" value="WRKY DNA-binding domain"/>
    <property type="match status" value="1"/>
</dbReference>
<feature type="domain" description="WRKY" evidence="6">
    <location>
        <begin position="118"/>
        <end position="186"/>
    </location>
</feature>
<organism evidence="7 8">
    <name type="scientific">Deinandra increscens subsp. villosa</name>
    <dbReference type="NCBI Taxonomy" id="3103831"/>
    <lineage>
        <taxon>Eukaryota</taxon>
        <taxon>Viridiplantae</taxon>
        <taxon>Streptophyta</taxon>
        <taxon>Embryophyta</taxon>
        <taxon>Tracheophyta</taxon>
        <taxon>Spermatophyta</taxon>
        <taxon>Magnoliopsida</taxon>
        <taxon>eudicotyledons</taxon>
        <taxon>Gunneridae</taxon>
        <taxon>Pentapetalae</taxon>
        <taxon>asterids</taxon>
        <taxon>campanulids</taxon>
        <taxon>Asterales</taxon>
        <taxon>Asteraceae</taxon>
        <taxon>Asteroideae</taxon>
        <taxon>Heliantheae alliance</taxon>
        <taxon>Madieae</taxon>
        <taxon>Madiinae</taxon>
        <taxon>Deinandra</taxon>
    </lineage>
</organism>
<dbReference type="PROSITE" id="PS50811">
    <property type="entry name" value="WRKY"/>
    <property type="match status" value="1"/>
</dbReference>
<evidence type="ECO:0000256" key="1">
    <source>
        <dbReference type="ARBA" id="ARBA00004123"/>
    </source>
</evidence>
<name>A0AAP0D8X1_9ASTR</name>
<dbReference type="GO" id="GO:0043565">
    <property type="term" value="F:sequence-specific DNA binding"/>
    <property type="evidence" value="ECO:0007669"/>
    <property type="project" value="InterPro"/>
</dbReference>
<keyword evidence="8" id="KW-1185">Reference proteome</keyword>
<dbReference type="InterPro" id="IPR036576">
    <property type="entry name" value="WRKY_dom_sf"/>
</dbReference>
<dbReference type="EMBL" id="JBCNJP010000012">
    <property type="protein sequence ID" value="KAK9070011.1"/>
    <property type="molecule type" value="Genomic_DNA"/>
</dbReference>
<evidence type="ECO:0000256" key="3">
    <source>
        <dbReference type="ARBA" id="ARBA00023125"/>
    </source>
</evidence>
<dbReference type="InterPro" id="IPR044810">
    <property type="entry name" value="WRKY_plant"/>
</dbReference>
<gene>
    <name evidence="7" type="ORF">SSX86_010409</name>
</gene>
<comment type="subcellular location">
    <subcellularLocation>
        <location evidence="1">Nucleus</location>
    </subcellularLocation>
</comment>
<evidence type="ECO:0000313" key="7">
    <source>
        <dbReference type="EMBL" id="KAK9070011.1"/>
    </source>
</evidence>
<comment type="caution">
    <text evidence="7">The sequence shown here is derived from an EMBL/GenBank/DDBJ whole genome shotgun (WGS) entry which is preliminary data.</text>
</comment>
<keyword evidence="2" id="KW-0805">Transcription regulation</keyword>
<dbReference type="PANTHER" id="PTHR31282">
    <property type="entry name" value="WRKY TRANSCRIPTION FACTOR 21-RELATED"/>
    <property type="match status" value="1"/>
</dbReference>
<dbReference type="SMART" id="SM00774">
    <property type="entry name" value="WRKY"/>
    <property type="match status" value="1"/>
</dbReference>
<keyword evidence="5" id="KW-0539">Nucleus</keyword>